<protein>
    <submittedName>
        <fullName evidence="2">Uncharacterized protein</fullName>
    </submittedName>
</protein>
<dbReference type="OrthoDB" id="5594270at2759"/>
<keyword evidence="1" id="KW-0472">Membrane</keyword>
<sequence length="182" mass="19097">MASAQFAFTVDNTDVDAIYADIQAMWPDWVAAGNKMLSSAQNDYPDAWTQLAGFYGTSVLPALFNNALARTAANALATAHAETTVWDRNAGDHAQYTFAVREISMQSAAVTAPSQITVGSLSRSSSAQPQTTTQTLSESVLATASTLTEPTTATSAASAVIPLGYLLLATFALLIAVDSNRI</sequence>
<keyword evidence="1" id="KW-0812">Transmembrane</keyword>
<name>A0A9W8BM96_9FUNG</name>
<feature type="transmembrane region" description="Helical" evidence="1">
    <location>
        <begin position="156"/>
        <end position="177"/>
    </location>
</feature>
<dbReference type="Proteomes" id="UP001150907">
    <property type="component" value="Unassembled WGS sequence"/>
</dbReference>
<proteinExistence type="predicted"/>
<keyword evidence="3" id="KW-1185">Reference proteome</keyword>
<reference evidence="2" key="1">
    <citation type="submission" date="2022-07" db="EMBL/GenBank/DDBJ databases">
        <title>Phylogenomic reconstructions and comparative analyses of Kickxellomycotina fungi.</title>
        <authorList>
            <person name="Reynolds N.K."/>
            <person name="Stajich J.E."/>
            <person name="Barry K."/>
            <person name="Grigoriev I.V."/>
            <person name="Crous P."/>
            <person name="Smith M.E."/>
        </authorList>
    </citation>
    <scope>NUCLEOTIDE SEQUENCE</scope>
    <source>
        <strain evidence="2">IMI 214461</strain>
    </source>
</reference>
<organism evidence="2 3">
    <name type="scientific">Coemansia thaxteri</name>
    <dbReference type="NCBI Taxonomy" id="2663907"/>
    <lineage>
        <taxon>Eukaryota</taxon>
        <taxon>Fungi</taxon>
        <taxon>Fungi incertae sedis</taxon>
        <taxon>Zoopagomycota</taxon>
        <taxon>Kickxellomycotina</taxon>
        <taxon>Kickxellomycetes</taxon>
        <taxon>Kickxellales</taxon>
        <taxon>Kickxellaceae</taxon>
        <taxon>Coemansia</taxon>
    </lineage>
</organism>
<dbReference type="AlphaFoldDB" id="A0A9W8BM96"/>
<comment type="caution">
    <text evidence="2">The sequence shown here is derived from an EMBL/GenBank/DDBJ whole genome shotgun (WGS) entry which is preliminary data.</text>
</comment>
<evidence type="ECO:0000256" key="1">
    <source>
        <dbReference type="SAM" id="Phobius"/>
    </source>
</evidence>
<evidence type="ECO:0000313" key="3">
    <source>
        <dbReference type="Proteomes" id="UP001150907"/>
    </source>
</evidence>
<dbReference type="EMBL" id="JANBQF010000021">
    <property type="protein sequence ID" value="KAJ2007644.1"/>
    <property type="molecule type" value="Genomic_DNA"/>
</dbReference>
<accession>A0A9W8BM96</accession>
<evidence type="ECO:0000313" key="2">
    <source>
        <dbReference type="EMBL" id="KAJ2007644.1"/>
    </source>
</evidence>
<gene>
    <name evidence="2" type="ORF">H4R26_000664</name>
</gene>
<keyword evidence="1" id="KW-1133">Transmembrane helix</keyword>